<keyword evidence="1" id="KW-0472">Membrane</keyword>
<feature type="transmembrane region" description="Helical" evidence="1">
    <location>
        <begin position="163"/>
        <end position="183"/>
    </location>
</feature>
<dbReference type="SUPFAM" id="SSF49503">
    <property type="entry name" value="Cupredoxins"/>
    <property type="match status" value="1"/>
</dbReference>
<evidence type="ECO:0000313" key="4">
    <source>
        <dbReference type="Proteomes" id="UP000319353"/>
    </source>
</evidence>
<proteinExistence type="predicted"/>
<name>A0A537KPR7_9BACT</name>
<keyword evidence="1" id="KW-1133">Transmembrane helix</keyword>
<feature type="signal peptide" evidence="2">
    <location>
        <begin position="1"/>
        <end position="27"/>
    </location>
</feature>
<dbReference type="Proteomes" id="UP000319353">
    <property type="component" value="Unassembled WGS sequence"/>
</dbReference>
<keyword evidence="1" id="KW-0812">Transmembrane</keyword>
<gene>
    <name evidence="3" type="ORF">E6H01_13030</name>
</gene>
<accession>A0A537KPR7</accession>
<evidence type="ECO:0000313" key="3">
    <source>
        <dbReference type="EMBL" id="TMI97748.1"/>
    </source>
</evidence>
<keyword evidence="2" id="KW-0732">Signal</keyword>
<comment type="caution">
    <text evidence="3">The sequence shown here is derived from an EMBL/GenBank/DDBJ whole genome shotgun (WGS) entry which is preliminary data.</text>
</comment>
<reference evidence="3 4" key="1">
    <citation type="journal article" date="2019" name="Nat. Microbiol.">
        <title>Mediterranean grassland soil C-N compound turnover is dependent on rainfall and depth, and is mediated by genomically divergent microorganisms.</title>
        <authorList>
            <person name="Diamond S."/>
            <person name="Andeer P.F."/>
            <person name="Li Z."/>
            <person name="Crits-Christoph A."/>
            <person name="Burstein D."/>
            <person name="Anantharaman K."/>
            <person name="Lane K.R."/>
            <person name="Thomas B.C."/>
            <person name="Pan C."/>
            <person name="Northen T.R."/>
            <person name="Banfield J.F."/>
        </authorList>
    </citation>
    <scope>NUCLEOTIDE SEQUENCE [LARGE SCALE GENOMIC DNA]</scope>
    <source>
        <strain evidence="3">NP_4</strain>
    </source>
</reference>
<sequence length="188" mass="19682">MFSRVTRTSIVVVGLMVLAVAPATLFAGATPSPGSSPAAARSITLYGSYQNPAGWGWTPSNISNSLTLTVNKGDVITFHLYANDSMSHQLLIDLDNSHSNTTGDSWSPMFSNKTTAKDWQYTASTAGTFAFFCNVHGYAAQHGTLVVQAPSGGGGTTTDMTTLAIGGIVIVVAIVAIVAAVMLRRKRP</sequence>
<dbReference type="EMBL" id="VBAL01000199">
    <property type="protein sequence ID" value="TMI97748.1"/>
    <property type="molecule type" value="Genomic_DNA"/>
</dbReference>
<evidence type="ECO:0000256" key="1">
    <source>
        <dbReference type="SAM" id="Phobius"/>
    </source>
</evidence>
<evidence type="ECO:0008006" key="5">
    <source>
        <dbReference type="Google" id="ProtNLM"/>
    </source>
</evidence>
<evidence type="ECO:0000256" key="2">
    <source>
        <dbReference type="SAM" id="SignalP"/>
    </source>
</evidence>
<dbReference type="InterPro" id="IPR008972">
    <property type="entry name" value="Cupredoxin"/>
</dbReference>
<feature type="chain" id="PRO_5021903697" description="Blue (type 1) copper domain-containing protein" evidence="2">
    <location>
        <begin position="28"/>
        <end position="188"/>
    </location>
</feature>
<dbReference type="Gene3D" id="2.60.40.420">
    <property type="entry name" value="Cupredoxins - blue copper proteins"/>
    <property type="match status" value="1"/>
</dbReference>
<dbReference type="AlphaFoldDB" id="A0A537KPR7"/>
<organism evidence="3 4">
    <name type="scientific">Candidatus Segetimicrobium genomatis</name>
    <dbReference type="NCBI Taxonomy" id="2569760"/>
    <lineage>
        <taxon>Bacteria</taxon>
        <taxon>Bacillati</taxon>
        <taxon>Candidatus Sysuimicrobiota</taxon>
        <taxon>Candidatus Sysuimicrobiia</taxon>
        <taxon>Candidatus Sysuimicrobiales</taxon>
        <taxon>Candidatus Segetimicrobiaceae</taxon>
        <taxon>Candidatus Segetimicrobium</taxon>
    </lineage>
</organism>
<protein>
    <recommendedName>
        <fullName evidence="5">Blue (type 1) copper domain-containing protein</fullName>
    </recommendedName>
</protein>